<dbReference type="STRING" id="1895771.BGO89_06895"/>
<dbReference type="AlphaFoldDB" id="A0A1M3KYX7"/>
<dbReference type="Proteomes" id="UP000184233">
    <property type="component" value="Unassembled WGS sequence"/>
</dbReference>
<name>A0A1M3KYX7_9BACT</name>
<organism evidence="1 2">
    <name type="scientific">Candidatus Kapaibacterium thiocyanatum</name>
    <dbReference type="NCBI Taxonomy" id="1895771"/>
    <lineage>
        <taxon>Bacteria</taxon>
        <taxon>Pseudomonadati</taxon>
        <taxon>Candidatus Kapaibacteriota</taxon>
        <taxon>Candidatus Kapaibacteriia</taxon>
        <taxon>Candidatus Kapaibacteriales</taxon>
        <taxon>Candidatus Kapaibacteriaceae</taxon>
        <taxon>Candidatus Kapaibacterium</taxon>
    </lineage>
</organism>
<evidence type="ECO:0008006" key="3">
    <source>
        <dbReference type="Google" id="ProtNLM"/>
    </source>
</evidence>
<sequence length="77" mass="8603">MAFVQNKGCIRTLEHEAFNAIHKPGTKVPYSGIYQCQGCDNEIASNANGSDRFPPENHHQHTPEQGAIRWKLIVATK</sequence>
<proteinExistence type="predicted"/>
<evidence type="ECO:0000313" key="2">
    <source>
        <dbReference type="Proteomes" id="UP000184233"/>
    </source>
</evidence>
<comment type="caution">
    <text evidence="1">The sequence shown here is derived from an EMBL/GenBank/DDBJ whole genome shotgun (WGS) entry which is preliminary data.</text>
</comment>
<reference evidence="1 2" key="1">
    <citation type="submission" date="2016-09" db="EMBL/GenBank/DDBJ databases">
        <title>Genome-resolved meta-omics ties microbial dynamics to process performance in biotechnology for thiocyanate degradation.</title>
        <authorList>
            <person name="Kantor R.S."/>
            <person name="Huddy R.J."/>
            <person name="Iyer R."/>
            <person name="Thomas B.C."/>
            <person name="Brown C.T."/>
            <person name="Anantharaman K."/>
            <person name="Tringe S."/>
            <person name="Hettich R.L."/>
            <person name="Harrison S.T."/>
            <person name="Banfield J.F."/>
        </authorList>
    </citation>
    <scope>NUCLEOTIDE SEQUENCE [LARGE SCALE GENOMIC DNA]</scope>
    <source>
        <strain evidence="1">59-99</strain>
    </source>
</reference>
<protein>
    <recommendedName>
        <fullName evidence="3">Protein L</fullName>
    </recommendedName>
</protein>
<gene>
    <name evidence="1" type="ORF">BGO89_06895</name>
</gene>
<evidence type="ECO:0000313" key="1">
    <source>
        <dbReference type="EMBL" id="OJX57693.1"/>
    </source>
</evidence>
<dbReference type="EMBL" id="MKVH01000021">
    <property type="protein sequence ID" value="OJX57693.1"/>
    <property type="molecule type" value="Genomic_DNA"/>
</dbReference>
<accession>A0A1M3KYX7</accession>